<organism evidence="2 3">
    <name type="scientific">Streptomyces zagrosensis</name>
    <dbReference type="NCBI Taxonomy" id="1042984"/>
    <lineage>
        <taxon>Bacteria</taxon>
        <taxon>Bacillati</taxon>
        <taxon>Actinomycetota</taxon>
        <taxon>Actinomycetes</taxon>
        <taxon>Kitasatosporales</taxon>
        <taxon>Streptomycetaceae</taxon>
        <taxon>Streptomyces</taxon>
    </lineage>
</organism>
<sequence length="82" mass="8538">MPDTAPVAPVTPHAAISACIYLRAVQADDIDAVSEFAGAEPRMPELLVRVTTRIGGLAPQPVGGPLPRRARLPFSAVGHQDG</sequence>
<dbReference type="RefSeq" id="WP_184578262.1">
    <property type="nucleotide sequence ID" value="NZ_JACHJL010000022.1"/>
</dbReference>
<evidence type="ECO:0000313" key="3">
    <source>
        <dbReference type="Proteomes" id="UP000588098"/>
    </source>
</evidence>
<feature type="region of interest" description="Disordered" evidence="1">
    <location>
        <begin position="59"/>
        <end position="82"/>
    </location>
</feature>
<protein>
    <submittedName>
        <fullName evidence="2">Uncharacterized protein</fullName>
    </submittedName>
</protein>
<name>A0A7W9QFE7_9ACTN</name>
<reference evidence="2 3" key="1">
    <citation type="submission" date="2020-08" db="EMBL/GenBank/DDBJ databases">
        <title>Genomic Encyclopedia of Type Strains, Phase III (KMG-III): the genomes of soil and plant-associated and newly described type strains.</title>
        <authorList>
            <person name="Whitman W."/>
        </authorList>
    </citation>
    <scope>NUCLEOTIDE SEQUENCE [LARGE SCALE GENOMIC DNA]</scope>
    <source>
        <strain evidence="2 3">CECT 8305</strain>
    </source>
</reference>
<dbReference type="EMBL" id="JACHJL010000022">
    <property type="protein sequence ID" value="MBB5939260.1"/>
    <property type="molecule type" value="Genomic_DNA"/>
</dbReference>
<comment type="caution">
    <text evidence="2">The sequence shown here is derived from an EMBL/GenBank/DDBJ whole genome shotgun (WGS) entry which is preliminary data.</text>
</comment>
<proteinExistence type="predicted"/>
<evidence type="ECO:0000256" key="1">
    <source>
        <dbReference type="SAM" id="MobiDB-lite"/>
    </source>
</evidence>
<dbReference type="Proteomes" id="UP000588098">
    <property type="component" value="Unassembled WGS sequence"/>
</dbReference>
<keyword evidence="3" id="KW-1185">Reference proteome</keyword>
<evidence type="ECO:0000313" key="2">
    <source>
        <dbReference type="EMBL" id="MBB5939260.1"/>
    </source>
</evidence>
<accession>A0A7W9QFE7</accession>
<dbReference type="AlphaFoldDB" id="A0A7W9QFE7"/>
<gene>
    <name evidence="2" type="ORF">FHS42_006353</name>
</gene>